<dbReference type="Proteomes" id="UP001589608">
    <property type="component" value="Unassembled WGS sequence"/>
</dbReference>
<name>A0ABV5MKB3_9ACTN</name>
<dbReference type="Gene3D" id="3.30.450.20">
    <property type="entry name" value="PAS domain"/>
    <property type="match status" value="1"/>
</dbReference>
<comment type="caution">
    <text evidence="2">The sequence shown here is derived from an EMBL/GenBank/DDBJ whole genome shotgun (WGS) entry which is preliminary data.</text>
</comment>
<proteinExistence type="predicted"/>
<dbReference type="InterPro" id="IPR035965">
    <property type="entry name" value="PAS-like_dom_sf"/>
</dbReference>
<sequence length="177" mass="19221">MRSAAVMPSGQVRTFGLDEVIVTKTDLQGRISYANDVFLRVSALGEHDVLGKPHNIVRHPDMPRCVFKLLWDSLGAGTEIFAYVLNLAADGAEYWVLAHVTPSRDASGRVCGYHSNRRVPAPAALHRIRPLYEQLRATEQGERSADAGLAASAAALTRAADGDYDAFVWSLSSDRAA</sequence>
<gene>
    <name evidence="2" type="ORF">ACFFTR_39900</name>
</gene>
<dbReference type="Pfam" id="PF00989">
    <property type="entry name" value="PAS"/>
    <property type="match status" value="1"/>
</dbReference>
<reference evidence="2 3" key="1">
    <citation type="submission" date="2024-09" db="EMBL/GenBank/DDBJ databases">
        <authorList>
            <person name="Sun Q."/>
            <person name="Mori K."/>
        </authorList>
    </citation>
    <scope>NUCLEOTIDE SEQUENCE [LARGE SCALE GENOMIC DNA]</scope>
    <source>
        <strain evidence="2 3">JCM 3307</strain>
    </source>
</reference>
<dbReference type="NCBIfam" id="TIGR00229">
    <property type="entry name" value="sensory_box"/>
    <property type="match status" value="1"/>
</dbReference>
<dbReference type="CDD" id="cd00130">
    <property type="entry name" value="PAS"/>
    <property type="match status" value="1"/>
</dbReference>
<dbReference type="InterPro" id="IPR000014">
    <property type="entry name" value="PAS"/>
</dbReference>
<dbReference type="RefSeq" id="WP_223103461.1">
    <property type="nucleotide sequence ID" value="NZ_CP061913.1"/>
</dbReference>
<accession>A0ABV5MKB3</accession>
<evidence type="ECO:0000313" key="2">
    <source>
        <dbReference type="EMBL" id="MFB9449278.1"/>
    </source>
</evidence>
<dbReference type="EMBL" id="JBHMCA010000065">
    <property type="protein sequence ID" value="MFB9449278.1"/>
    <property type="molecule type" value="Genomic_DNA"/>
</dbReference>
<evidence type="ECO:0000259" key="1">
    <source>
        <dbReference type="Pfam" id="PF00989"/>
    </source>
</evidence>
<keyword evidence="3" id="KW-1185">Reference proteome</keyword>
<dbReference type="InterPro" id="IPR013767">
    <property type="entry name" value="PAS_fold"/>
</dbReference>
<organism evidence="2 3">
    <name type="scientific">Dactylosporangium vinaceum</name>
    <dbReference type="NCBI Taxonomy" id="53362"/>
    <lineage>
        <taxon>Bacteria</taxon>
        <taxon>Bacillati</taxon>
        <taxon>Actinomycetota</taxon>
        <taxon>Actinomycetes</taxon>
        <taxon>Micromonosporales</taxon>
        <taxon>Micromonosporaceae</taxon>
        <taxon>Dactylosporangium</taxon>
    </lineage>
</organism>
<feature type="domain" description="PAS fold" evidence="1">
    <location>
        <begin position="25"/>
        <end position="112"/>
    </location>
</feature>
<protein>
    <submittedName>
        <fullName evidence="2">PAS domain-containing protein</fullName>
    </submittedName>
</protein>
<evidence type="ECO:0000313" key="3">
    <source>
        <dbReference type="Proteomes" id="UP001589608"/>
    </source>
</evidence>
<dbReference type="SUPFAM" id="SSF55785">
    <property type="entry name" value="PYP-like sensor domain (PAS domain)"/>
    <property type="match status" value="1"/>
</dbReference>